<proteinExistence type="predicted"/>
<evidence type="ECO:0000256" key="2">
    <source>
        <dbReference type="SAM" id="SignalP"/>
    </source>
</evidence>
<accession>U6GPM0</accession>
<dbReference type="VEuPathDB" id="ToxoDB:EAH_00005220"/>
<dbReference type="OMA" id="LEMWDSL"/>
<keyword evidence="4" id="KW-1185">Reference proteome</keyword>
<keyword evidence="2" id="KW-0732">Signal</keyword>
<feature type="chain" id="PRO_5004671123" description="CRAL-TRIO domain-containing protein" evidence="2">
    <location>
        <begin position="32"/>
        <end position="323"/>
    </location>
</feature>
<feature type="compositionally biased region" description="Acidic residues" evidence="1">
    <location>
        <begin position="311"/>
        <end position="323"/>
    </location>
</feature>
<reference evidence="3" key="1">
    <citation type="submission" date="2013-10" db="EMBL/GenBank/DDBJ databases">
        <title>Genomic analysis of the causative agents of coccidiosis in chickens.</title>
        <authorList>
            <person name="Reid A.J."/>
            <person name="Blake D."/>
            <person name="Billington K."/>
            <person name="Browne H."/>
            <person name="Dunn M."/>
            <person name="Hung S."/>
            <person name="Kawahara F."/>
            <person name="Miranda-Saavedra D."/>
            <person name="Mourier T."/>
            <person name="Nagra H."/>
            <person name="Otto T.D."/>
            <person name="Rawlings N."/>
            <person name="Sanchez A."/>
            <person name="Sanders M."/>
            <person name="Subramaniam C."/>
            <person name="Tay Y."/>
            <person name="Dear P."/>
            <person name="Doerig C."/>
            <person name="Gruber A."/>
            <person name="Parkinson J."/>
            <person name="Shirley M."/>
            <person name="Wan K.L."/>
            <person name="Berriman M."/>
            <person name="Tomley F."/>
            <person name="Pain A."/>
        </authorList>
    </citation>
    <scope>NUCLEOTIDE SEQUENCE [LARGE SCALE GENOMIC DNA]</scope>
    <source>
        <strain evidence="3">Houghton</strain>
    </source>
</reference>
<dbReference type="RefSeq" id="XP_013248345.1">
    <property type="nucleotide sequence ID" value="XM_013392891.1"/>
</dbReference>
<feature type="region of interest" description="Disordered" evidence="1">
    <location>
        <begin position="266"/>
        <end position="323"/>
    </location>
</feature>
<organism evidence="3 4">
    <name type="scientific">Eimeria acervulina</name>
    <name type="common">Coccidian parasite</name>
    <dbReference type="NCBI Taxonomy" id="5801"/>
    <lineage>
        <taxon>Eukaryota</taxon>
        <taxon>Sar</taxon>
        <taxon>Alveolata</taxon>
        <taxon>Apicomplexa</taxon>
        <taxon>Conoidasida</taxon>
        <taxon>Coccidia</taxon>
        <taxon>Eucoccidiorida</taxon>
        <taxon>Eimeriorina</taxon>
        <taxon>Eimeriidae</taxon>
        <taxon>Eimeria</taxon>
    </lineage>
</organism>
<sequence length="323" mass="34793">MTGLKERPVSTLSAGFCWILVFLHILSCADGSPSFPPLDRQAETALLTRVEAKHEAFPTYVYGRSRSGSPVIYKPKLSGIRDFRNFFVLQTDSYMIDLLLQATNEASFTLVLDFAAISKRLRAPTLEMWDSLRTVVDPLPPSAKVSIEHMVTRVFQNCEAVVVVNATALVKLLRPVISLMVPVSSEKLFVSTDLSALFKVVPPNQVPRPYSPSSADTVSVNPQTTHLYELLNSRAQELLGRPLAIDLAGESSGLKKEITTEISVVSASAPSPAAPPAAKAAKTAAAGAEAKAAEAEAAAELETETTGTDREDADGDDMFDDID</sequence>
<dbReference type="EMBL" id="HG672084">
    <property type="protein sequence ID" value="CDI82140.1"/>
    <property type="molecule type" value="Genomic_DNA"/>
</dbReference>
<name>U6GPM0_EIMAC</name>
<evidence type="ECO:0000313" key="3">
    <source>
        <dbReference type="EMBL" id="CDI82140.1"/>
    </source>
</evidence>
<dbReference type="OrthoDB" id="345778at2759"/>
<dbReference type="Gene3D" id="3.40.525.10">
    <property type="entry name" value="CRAL-TRIO lipid binding domain"/>
    <property type="match status" value="1"/>
</dbReference>
<dbReference type="CDD" id="cd00170">
    <property type="entry name" value="SEC14"/>
    <property type="match status" value="1"/>
</dbReference>
<dbReference type="Proteomes" id="UP000018050">
    <property type="component" value="Unassembled WGS sequence"/>
</dbReference>
<reference evidence="3" key="2">
    <citation type="submission" date="2013-10" db="EMBL/GenBank/DDBJ databases">
        <authorList>
            <person name="Aslett M."/>
        </authorList>
    </citation>
    <scope>NUCLEOTIDE SEQUENCE [LARGE SCALE GENOMIC DNA]</scope>
    <source>
        <strain evidence="3">Houghton</strain>
    </source>
</reference>
<dbReference type="SUPFAM" id="SSF52087">
    <property type="entry name" value="CRAL/TRIO domain"/>
    <property type="match status" value="1"/>
</dbReference>
<evidence type="ECO:0000256" key="1">
    <source>
        <dbReference type="SAM" id="MobiDB-lite"/>
    </source>
</evidence>
<dbReference type="GeneID" id="25268592"/>
<protein>
    <recommendedName>
        <fullName evidence="5">CRAL-TRIO domain-containing protein</fullName>
    </recommendedName>
</protein>
<gene>
    <name evidence="3" type="ORF">EAH_00005220</name>
</gene>
<dbReference type="InterPro" id="IPR036865">
    <property type="entry name" value="CRAL-TRIO_dom_sf"/>
</dbReference>
<dbReference type="InterPro" id="IPR001251">
    <property type="entry name" value="CRAL-TRIO_dom"/>
</dbReference>
<dbReference type="AlphaFoldDB" id="U6GPM0"/>
<feature type="signal peptide" evidence="2">
    <location>
        <begin position="1"/>
        <end position="31"/>
    </location>
</feature>
<evidence type="ECO:0008006" key="5">
    <source>
        <dbReference type="Google" id="ProtNLM"/>
    </source>
</evidence>
<feature type="compositionally biased region" description="Low complexity" evidence="1">
    <location>
        <begin position="266"/>
        <end position="296"/>
    </location>
</feature>
<evidence type="ECO:0000313" key="4">
    <source>
        <dbReference type="Proteomes" id="UP000018050"/>
    </source>
</evidence>